<comment type="caution">
    <text evidence="1">The sequence shown here is derived from an EMBL/GenBank/DDBJ whole genome shotgun (WGS) entry which is preliminary data.</text>
</comment>
<feature type="non-terminal residue" evidence="1">
    <location>
        <position position="1"/>
    </location>
</feature>
<sequence length="62" mass="7057">NYIWQFISLYIAKNNSLSFIKINVVHMNFRFIFLLSIPLTSLPLAASATPSAQIIDQQINNC</sequence>
<proteinExistence type="predicted"/>
<name>A0A939NC50_PRORE</name>
<evidence type="ECO:0000313" key="1">
    <source>
        <dbReference type="EMBL" id="MBO1916351.1"/>
    </source>
</evidence>
<protein>
    <submittedName>
        <fullName evidence="1">Uncharacterized protein</fullName>
    </submittedName>
</protein>
<gene>
    <name evidence="1" type="ORF">J4727_13335</name>
</gene>
<dbReference type="EMBL" id="JAGETQ010000076">
    <property type="protein sequence ID" value="MBO1916351.1"/>
    <property type="molecule type" value="Genomic_DNA"/>
</dbReference>
<dbReference type="AlphaFoldDB" id="A0A939NC50"/>
<reference evidence="1" key="1">
    <citation type="submission" date="2021-03" db="EMBL/GenBank/DDBJ databases">
        <title>Molecular epidemiology and mechanisms of colistin and carbapenem resistance in Enterobacteriaceae from clinical isolates, the environment and porcine samples in Pretoria, South Africa.</title>
        <authorList>
            <person name="Bogoshi D."/>
            <person name="Mbelle N.M."/>
            <person name="Naidoo V."/>
            <person name="Osei Sekyere J."/>
        </authorList>
    </citation>
    <scope>NUCLEOTIDE SEQUENCE</scope>
    <source>
        <strain evidence="1">C052</strain>
    </source>
</reference>
<accession>A0A939NC50</accession>
<dbReference type="Proteomes" id="UP000664477">
    <property type="component" value="Unassembled WGS sequence"/>
</dbReference>
<evidence type="ECO:0000313" key="2">
    <source>
        <dbReference type="Proteomes" id="UP000664477"/>
    </source>
</evidence>
<organism evidence="1 2">
    <name type="scientific">Providencia rettgeri</name>
    <dbReference type="NCBI Taxonomy" id="587"/>
    <lineage>
        <taxon>Bacteria</taxon>
        <taxon>Pseudomonadati</taxon>
        <taxon>Pseudomonadota</taxon>
        <taxon>Gammaproteobacteria</taxon>
        <taxon>Enterobacterales</taxon>
        <taxon>Morganellaceae</taxon>
        <taxon>Providencia</taxon>
    </lineage>
</organism>